<dbReference type="PATRIC" id="fig|1203610.3.peg.5461"/>
<reference evidence="2 3" key="1">
    <citation type="submission" date="2013-04" db="EMBL/GenBank/DDBJ databases">
        <title>The Genome Sequence of Parabacteroides gordonii DSM 23371.</title>
        <authorList>
            <consortium name="The Broad Institute Genomics Platform"/>
            <person name="Earl A."/>
            <person name="Ward D."/>
            <person name="Feldgarden M."/>
            <person name="Gevers D."/>
            <person name="Martens E."/>
            <person name="Sakamoto M."/>
            <person name="Benno Y."/>
            <person name="Suzuki N."/>
            <person name="Matsunaga N."/>
            <person name="Koshihara K."/>
            <person name="Seki M."/>
            <person name="Komiya H."/>
            <person name="Walker B."/>
            <person name="Young S."/>
            <person name="Zeng Q."/>
            <person name="Gargeya S."/>
            <person name="Fitzgerald M."/>
            <person name="Haas B."/>
            <person name="Abouelleil A."/>
            <person name="Allen A.W."/>
            <person name="Alvarado L."/>
            <person name="Arachchi H.M."/>
            <person name="Berlin A.M."/>
            <person name="Chapman S.B."/>
            <person name="Gainer-Dewar J."/>
            <person name="Goldberg J."/>
            <person name="Griggs A."/>
            <person name="Gujja S."/>
            <person name="Hansen M."/>
            <person name="Howarth C."/>
            <person name="Imamovic A."/>
            <person name="Ireland A."/>
            <person name="Larimer J."/>
            <person name="McCowan C."/>
            <person name="Murphy C."/>
            <person name="Pearson M."/>
            <person name="Poon T.W."/>
            <person name="Priest M."/>
            <person name="Roberts A."/>
            <person name="Saif S."/>
            <person name="Shea T."/>
            <person name="Sisk P."/>
            <person name="Sykes S."/>
            <person name="Wortman J."/>
            <person name="Nusbaum C."/>
            <person name="Birren B."/>
        </authorList>
    </citation>
    <scope>NUCLEOTIDE SEQUENCE [LARGE SCALE GENOMIC DNA]</scope>
    <source>
        <strain evidence="2 3">MS-1</strain>
    </source>
</reference>
<keyword evidence="1" id="KW-1133">Transmembrane helix</keyword>
<dbReference type="EMBL" id="AQHW01000031">
    <property type="protein sequence ID" value="KKB45705.1"/>
    <property type="molecule type" value="Genomic_DNA"/>
</dbReference>
<evidence type="ECO:0000313" key="2">
    <source>
        <dbReference type="EMBL" id="KKB45705.1"/>
    </source>
</evidence>
<sequence>MKINKDLVDAVMMLSFIILVLIGTTDFENIVVKDVTMGVLGLITVVMVVLRGIQMRQEAKEPKEEYEY</sequence>
<feature type="transmembrane region" description="Helical" evidence="1">
    <location>
        <begin position="35"/>
        <end position="53"/>
    </location>
</feature>
<keyword evidence="1" id="KW-0812">Transmembrane</keyword>
<accession>A0A0F5IK52</accession>
<keyword evidence="1" id="KW-0472">Membrane</keyword>
<dbReference type="STRING" id="1203610.HMPREF1536_05345"/>
<feature type="transmembrane region" description="Helical" evidence="1">
    <location>
        <begin position="7"/>
        <end position="23"/>
    </location>
</feature>
<dbReference type="AlphaFoldDB" id="A0A0F5IK52"/>
<dbReference type="Proteomes" id="UP000033035">
    <property type="component" value="Unassembled WGS sequence"/>
</dbReference>
<proteinExistence type="predicted"/>
<evidence type="ECO:0000256" key="1">
    <source>
        <dbReference type="SAM" id="Phobius"/>
    </source>
</evidence>
<dbReference type="HOGENOM" id="CLU_2790145_0_0_10"/>
<protein>
    <submittedName>
        <fullName evidence="2">Uncharacterized protein</fullName>
    </submittedName>
</protein>
<evidence type="ECO:0000313" key="3">
    <source>
        <dbReference type="Proteomes" id="UP000033035"/>
    </source>
</evidence>
<dbReference type="RefSeq" id="WP_028727492.1">
    <property type="nucleotide sequence ID" value="NZ_AUAE01000014.1"/>
</dbReference>
<keyword evidence="3" id="KW-1185">Reference proteome</keyword>
<name>A0A0F5IK52_9BACT</name>
<organism evidence="2 3">
    <name type="scientific">Parabacteroides gordonii MS-1 = DSM 23371</name>
    <dbReference type="NCBI Taxonomy" id="1203610"/>
    <lineage>
        <taxon>Bacteria</taxon>
        <taxon>Pseudomonadati</taxon>
        <taxon>Bacteroidota</taxon>
        <taxon>Bacteroidia</taxon>
        <taxon>Bacteroidales</taxon>
        <taxon>Tannerellaceae</taxon>
        <taxon>Parabacteroides</taxon>
    </lineage>
</organism>
<gene>
    <name evidence="2" type="ORF">HMPREF1536_05345</name>
</gene>
<comment type="caution">
    <text evidence="2">The sequence shown here is derived from an EMBL/GenBank/DDBJ whole genome shotgun (WGS) entry which is preliminary data.</text>
</comment>